<evidence type="ECO:0000313" key="1">
    <source>
        <dbReference type="EMBL" id="SFP82041.1"/>
    </source>
</evidence>
<keyword evidence="2" id="KW-1185">Reference proteome</keyword>
<dbReference type="Proteomes" id="UP000243745">
    <property type="component" value="Unassembled WGS sequence"/>
</dbReference>
<dbReference type="OrthoDB" id="9805159at2"/>
<organism evidence="1 2">
    <name type="scientific">Ruminobacter amylophilus</name>
    <dbReference type="NCBI Taxonomy" id="867"/>
    <lineage>
        <taxon>Bacteria</taxon>
        <taxon>Pseudomonadati</taxon>
        <taxon>Pseudomonadota</taxon>
        <taxon>Gammaproteobacteria</taxon>
        <taxon>Aeromonadales</taxon>
        <taxon>Succinivibrionaceae</taxon>
        <taxon>Ruminobacter</taxon>
    </lineage>
</organism>
<evidence type="ECO:0000313" key="2">
    <source>
        <dbReference type="Proteomes" id="UP000243745"/>
    </source>
</evidence>
<accession>A0A662ZKH3</accession>
<sequence>MVKGFSSRGTLFDGETKKRLSEDADVVVNHDYYLVTKKTVSQLLGDYNFISLECISESKVSIGNTWYVYKVQALKYDESPARFFLVFHARLTEHPIKMYPLWPEHVERPYVILQKENKINIFMKGDYVHFKTSPKTIFLQQSLKNNSANLISITTKADIYQILSAGRVCALEYMYFGVSDFDNIKALAKGVNVTDINGNVLTGGIYNNLPKKSVLNISLDVDGFVEITDLDGFVLDKYFPKDNKVIIKDIKFNTEIKVYLGIDCLWHTKFIRSVNNYDIRNDLKIVSSLRSYKDYVSLPHNVNIMSNKLKSHPSLHDWLIKEIKLGRISGKALKILSLIIMRESNNG</sequence>
<gene>
    <name evidence="1" type="ORF">SAMN02910344_02359</name>
</gene>
<reference evidence="1 2" key="1">
    <citation type="submission" date="2016-10" db="EMBL/GenBank/DDBJ databases">
        <authorList>
            <person name="Varghese N."/>
            <person name="Submissions S."/>
        </authorList>
    </citation>
    <scope>NUCLEOTIDE SEQUENCE [LARGE SCALE GENOMIC DNA]</scope>
    <source>
        <strain evidence="1 2">DSM 1361</strain>
    </source>
</reference>
<dbReference type="AlphaFoldDB" id="A0A662ZKH3"/>
<dbReference type="EMBL" id="FOXF01000105">
    <property type="protein sequence ID" value="SFP82041.1"/>
    <property type="molecule type" value="Genomic_DNA"/>
</dbReference>
<name>A0A662ZKH3_9GAMM</name>
<protein>
    <submittedName>
        <fullName evidence="1">Uncharacterized protein</fullName>
    </submittedName>
</protein>
<proteinExistence type="predicted"/>